<dbReference type="EMBL" id="CM037627">
    <property type="protein sequence ID" value="KAH7989802.1"/>
    <property type="molecule type" value="Genomic_DNA"/>
</dbReference>
<sequence length="391" mass="43179">MNECAERWGGYSPGEACINATVAILQVAIQRGAIAIQQELKVRFEACKLNAAAEWTEVVSRENKAALSAWVQETGIRLVQVNGQRKYGGPPPGWNGGTPTSGSEVFIGKIPQDVYEDKLIPLFQSVGKLYEFRLMMTFSGLNRGFAYAKYANRRSAQEAIAALNSFEILPGHPIVVCRSTEKCELSIDGIALSIRKRPFLQLLCELTAGVTNISLHPSPFQNRKQFATVKYASHWAAAMAKKVLVEGSLWVCGDNIEVDWLKPSLKQELNIRTSVQAVPEILPPGCSAEDAPSQGPVDRPVPLAVGSVLDYLNLQCEEGQLGTPVFLTKCIQKKRGWTQFWYQVVIPNYLSPFSGLIWIKQDEAVVEDHEKAKNVIALQVLKVLGKSLYMS</sequence>
<dbReference type="Proteomes" id="UP000827872">
    <property type="component" value="Linkage Group LG14"/>
</dbReference>
<evidence type="ECO:0000313" key="2">
    <source>
        <dbReference type="Proteomes" id="UP000827872"/>
    </source>
</evidence>
<protein>
    <submittedName>
        <fullName evidence="1">Uncharacterized protein</fullName>
    </submittedName>
</protein>
<gene>
    <name evidence="1" type="ORF">K3G42_014607</name>
</gene>
<proteinExistence type="predicted"/>
<comment type="caution">
    <text evidence="1">The sequence shown here is derived from an EMBL/GenBank/DDBJ whole genome shotgun (WGS) entry which is preliminary data.</text>
</comment>
<keyword evidence="2" id="KW-1185">Reference proteome</keyword>
<organism evidence="1 2">
    <name type="scientific">Sphaerodactylus townsendi</name>
    <dbReference type="NCBI Taxonomy" id="933632"/>
    <lineage>
        <taxon>Eukaryota</taxon>
        <taxon>Metazoa</taxon>
        <taxon>Chordata</taxon>
        <taxon>Craniata</taxon>
        <taxon>Vertebrata</taxon>
        <taxon>Euteleostomi</taxon>
        <taxon>Lepidosauria</taxon>
        <taxon>Squamata</taxon>
        <taxon>Bifurcata</taxon>
        <taxon>Gekkota</taxon>
        <taxon>Sphaerodactylidae</taxon>
        <taxon>Sphaerodactylus</taxon>
    </lineage>
</organism>
<name>A0ACB8EB93_9SAUR</name>
<evidence type="ECO:0000313" key="1">
    <source>
        <dbReference type="EMBL" id="KAH7989802.1"/>
    </source>
</evidence>
<reference evidence="1" key="1">
    <citation type="submission" date="2021-08" db="EMBL/GenBank/DDBJ databases">
        <title>The first chromosome-level gecko genome reveals the dynamic sex chromosomes of Neotropical dwarf geckos (Sphaerodactylidae: Sphaerodactylus).</title>
        <authorList>
            <person name="Pinto B.J."/>
            <person name="Keating S.E."/>
            <person name="Gamble T."/>
        </authorList>
    </citation>
    <scope>NUCLEOTIDE SEQUENCE</scope>
    <source>
        <strain evidence="1">TG3544</strain>
    </source>
</reference>
<accession>A0ACB8EB93</accession>